<evidence type="ECO:0000313" key="2">
    <source>
        <dbReference type="Proteomes" id="UP001557470"/>
    </source>
</evidence>
<keyword evidence="2" id="KW-1185">Reference proteome</keyword>
<reference evidence="1 2" key="1">
    <citation type="submission" date="2024-06" db="EMBL/GenBank/DDBJ databases">
        <authorList>
            <person name="Pan Q."/>
            <person name="Wen M."/>
            <person name="Jouanno E."/>
            <person name="Zahm M."/>
            <person name="Klopp C."/>
            <person name="Cabau C."/>
            <person name="Louis A."/>
            <person name="Berthelot C."/>
            <person name="Parey E."/>
            <person name="Roest Crollius H."/>
            <person name="Montfort J."/>
            <person name="Robinson-Rechavi M."/>
            <person name="Bouchez O."/>
            <person name="Lampietro C."/>
            <person name="Lopez Roques C."/>
            <person name="Donnadieu C."/>
            <person name="Postlethwait J."/>
            <person name="Bobe J."/>
            <person name="Verreycken H."/>
            <person name="Guiguen Y."/>
        </authorList>
    </citation>
    <scope>NUCLEOTIDE SEQUENCE [LARGE SCALE GENOMIC DNA]</scope>
    <source>
        <strain evidence="1">Up_M1</strain>
        <tissue evidence="1">Testis</tissue>
    </source>
</reference>
<evidence type="ECO:0000313" key="1">
    <source>
        <dbReference type="EMBL" id="KAL1006795.1"/>
    </source>
</evidence>
<dbReference type="Proteomes" id="UP001557470">
    <property type="component" value="Unassembled WGS sequence"/>
</dbReference>
<name>A0ABD0XDF7_UMBPY</name>
<dbReference type="AlphaFoldDB" id="A0ABD0XDF7"/>
<dbReference type="EMBL" id="JAGEUA010000002">
    <property type="protein sequence ID" value="KAL1006795.1"/>
    <property type="molecule type" value="Genomic_DNA"/>
</dbReference>
<protein>
    <submittedName>
        <fullName evidence="1">Uncharacterized protein</fullName>
    </submittedName>
</protein>
<sequence>MDDPKLTYTASLVNLPKITFSDVHRITEQHSITARSKVDKGYGFFFENFIYDYEDCFPSGCSRTSRNLMQLYSRQGSVQPSSSLVVPECPFQHVADESCTSTCVLHKLYANMASTKDKEPVQDLVVREPKPSTRSVCKSTLYQAYTGSLPDPQVLSLGKRLKHLRPQPLISSVLHDLSQLSMVDSRFGPVPRGSPLSYQCPPVVKRENYVQHPDAPTFPKLPLEGSTFPTTFLNFDQNSQQFLHLDSLTVTHEMAAEREEQTREQSECPLWQLLRQA</sequence>
<accession>A0ABD0XDF7</accession>
<proteinExistence type="predicted"/>
<comment type="caution">
    <text evidence="1">The sequence shown here is derived from an EMBL/GenBank/DDBJ whole genome shotgun (WGS) entry which is preliminary data.</text>
</comment>
<organism evidence="1 2">
    <name type="scientific">Umbra pygmaea</name>
    <name type="common">Eastern mudminnow</name>
    <dbReference type="NCBI Taxonomy" id="75934"/>
    <lineage>
        <taxon>Eukaryota</taxon>
        <taxon>Metazoa</taxon>
        <taxon>Chordata</taxon>
        <taxon>Craniata</taxon>
        <taxon>Vertebrata</taxon>
        <taxon>Euteleostomi</taxon>
        <taxon>Actinopterygii</taxon>
        <taxon>Neopterygii</taxon>
        <taxon>Teleostei</taxon>
        <taxon>Protacanthopterygii</taxon>
        <taxon>Esociformes</taxon>
        <taxon>Umbridae</taxon>
        <taxon>Umbra</taxon>
    </lineage>
</organism>
<gene>
    <name evidence="1" type="ORF">UPYG_G00077200</name>
</gene>